<comment type="caution">
    <text evidence="2">Lacks conserved residue(s) required for the propagation of feature annotation.</text>
</comment>
<keyword evidence="6" id="KW-1185">Reference proteome</keyword>
<dbReference type="PROSITE" id="PS50279">
    <property type="entry name" value="BPTI_KUNITZ_2"/>
    <property type="match status" value="1"/>
</dbReference>
<dbReference type="GO" id="GO:0004867">
    <property type="term" value="F:serine-type endopeptidase inhibitor activity"/>
    <property type="evidence" value="ECO:0007669"/>
    <property type="project" value="InterPro"/>
</dbReference>
<dbReference type="Pfam" id="PF00086">
    <property type="entry name" value="Thyroglobulin_1"/>
    <property type="match status" value="1"/>
</dbReference>
<proteinExistence type="predicted"/>
<dbReference type="Proteomes" id="UP000230423">
    <property type="component" value="Unassembled WGS sequence"/>
</dbReference>
<dbReference type="InterPro" id="IPR000716">
    <property type="entry name" value="Thyroglobulin_1"/>
</dbReference>
<evidence type="ECO:0000313" key="5">
    <source>
        <dbReference type="EMBL" id="PIO60496.1"/>
    </source>
</evidence>
<dbReference type="SMART" id="SM00131">
    <property type="entry name" value="KU"/>
    <property type="match status" value="1"/>
</dbReference>
<dbReference type="SUPFAM" id="SSF57610">
    <property type="entry name" value="Thyroglobulin type-1 domain"/>
    <property type="match status" value="1"/>
</dbReference>
<dbReference type="PROSITE" id="PS00280">
    <property type="entry name" value="BPTI_KUNITZ_1"/>
    <property type="match status" value="1"/>
</dbReference>
<protein>
    <submittedName>
        <fullName evidence="5">Kunitz/Bovine pancreatic trypsin inhibitor domain protein</fullName>
    </submittedName>
</protein>
<accession>A0A2G9TR68</accession>
<dbReference type="InterPro" id="IPR002223">
    <property type="entry name" value="Kunitz_BPTI"/>
</dbReference>
<dbReference type="CDD" id="cd00191">
    <property type="entry name" value="TY"/>
    <property type="match status" value="1"/>
</dbReference>
<feature type="domain" description="Thyroglobulin type-1" evidence="4">
    <location>
        <begin position="1"/>
        <end position="63"/>
    </location>
</feature>
<feature type="disulfide bond" evidence="2">
    <location>
        <begin position="30"/>
        <end position="37"/>
    </location>
</feature>
<dbReference type="SMART" id="SM00211">
    <property type="entry name" value="TY"/>
    <property type="match status" value="1"/>
</dbReference>
<reference evidence="5 6" key="1">
    <citation type="submission" date="2015-09" db="EMBL/GenBank/DDBJ databases">
        <title>Draft genome of the parasitic nematode Teladorsagia circumcincta isolate WARC Sus (inbred).</title>
        <authorList>
            <person name="Mitreva M."/>
        </authorList>
    </citation>
    <scope>NUCLEOTIDE SEQUENCE [LARGE SCALE GENOMIC DNA]</scope>
    <source>
        <strain evidence="5 6">S</strain>
    </source>
</reference>
<evidence type="ECO:0000313" key="6">
    <source>
        <dbReference type="Proteomes" id="UP000230423"/>
    </source>
</evidence>
<evidence type="ECO:0000256" key="2">
    <source>
        <dbReference type="PROSITE-ProRule" id="PRU00500"/>
    </source>
</evidence>
<evidence type="ECO:0000259" key="3">
    <source>
        <dbReference type="PROSITE" id="PS50279"/>
    </source>
</evidence>
<dbReference type="EMBL" id="KZ355328">
    <property type="protein sequence ID" value="PIO60496.1"/>
    <property type="molecule type" value="Genomic_DNA"/>
</dbReference>
<dbReference type="PROSITE" id="PS51162">
    <property type="entry name" value="THYROGLOBULIN_1_2"/>
    <property type="match status" value="1"/>
</dbReference>
<gene>
    <name evidence="5" type="ORF">TELCIR_18006</name>
</gene>
<dbReference type="InterPro" id="IPR020901">
    <property type="entry name" value="Prtase_inh_Kunz-CS"/>
</dbReference>
<keyword evidence="1 2" id="KW-1015">Disulfide bond</keyword>
<dbReference type="Gene3D" id="4.10.800.10">
    <property type="entry name" value="Thyroglobulin type-1"/>
    <property type="match status" value="1"/>
</dbReference>
<feature type="domain" description="BPTI/Kunitz inhibitor" evidence="3">
    <location>
        <begin position="92"/>
        <end position="145"/>
    </location>
</feature>
<evidence type="ECO:0000256" key="1">
    <source>
        <dbReference type="ARBA" id="ARBA00023157"/>
    </source>
</evidence>
<sequence>MNDWRSCHCDESGIRNASPVSNGNYEPLQCDAKQKWCYCVDTKTGEEIPKTRTKKDGIDTITCGKTNYTISQEFLYDSNFGQKSYPVTKESCKLDRSKGVACKEKKPSVRFYFDYSTSSCLAFEYLGCGGNENNYNDSSSCIHVCLLVDGSGCSGMNPPARLSNGEAINCNTPQLNFPPGFSGPTPPPYVGPNLTDGCPVNHKCLNKGFISLCCNNDNEDRFHAAYNPKCKNGKEPYSVPVDSWKEIRYGKSCEDNFCPKGYRCQDAEIFAYCCKST</sequence>
<dbReference type="Pfam" id="PF00014">
    <property type="entry name" value="Kunitz_BPTI"/>
    <property type="match status" value="1"/>
</dbReference>
<dbReference type="Gene3D" id="4.10.410.10">
    <property type="entry name" value="Pancreatic trypsin inhibitor Kunitz domain"/>
    <property type="match status" value="1"/>
</dbReference>
<dbReference type="PANTHER" id="PTHR47248:SF9">
    <property type="entry name" value="BPTI_KUNITZ INHIBITOR DOMAIN-CONTAINING PROTEIN"/>
    <property type="match status" value="1"/>
</dbReference>
<dbReference type="InterPro" id="IPR036857">
    <property type="entry name" value="Thyroglobulin_1_sf"/>
</dbReference>
<dbReference type="OrthoDB" id="4473401at2759"/>
<evidence type="ECO:0000259" key="4">
    <source>
        <dbReference type="PROSITE" id="PS51162"/>
    </source>
</evidence>
<organism evidence="5 6">
    <name type="scientific">Teladorsagia circumcincta</name>
    <name type="common">Brown stomach worm</name>
    <name type="synonym">Ostertagia circumcincta</name>
    <dbReference type="NCBI Taxonomy" id="45464"/>
    <lineage>
        <taxon>Eukaryota</taxon>
        <taxon>Metazoa</taxon>
        <taxon>Ecdysozoa</taxon>
        <taxon>Nematoda</taxon>
        <taxon>Chromadorea</taxon>
        <taxon>Rhabditida</taxon>
        <taxon>Rhabditina</taxon>
        <taxon>Rhabditomorpha</taxon>
        <taxon>Strongyloidea</taxon>
        <taxon>Trichostrongylidae</taxon>
        <taxon>Teladorsagia</taxon>
    </lineage>
</organism>
<dbReference type="InterPro" id="IPR052861">
    <property type="entry name" value="BPTI/Kunitz_domain"/>
</dbReference>
<dbReference type="SUPFAM" id="SSF57362">
    <property type="entry name" value="BPTI-like"/>
    <property type="match status" value="1"/>
</dbReference>
<dbReference type="PANTHER" id="PTHR47248">
    <property type="entry name" value="PROTEIN CBG06772"/>
    <property type="match status" value="1"/>
</dbReference>
<dbReference type="InterPro" id="IPR036880">
    <property type="entry name" value="Kunitz_BPTI_sf"/>
</dbReference>
<dbReference type="AlphaFoldDB" id="A0A2G9TR68"/>
<name>A0A2G9TR68_TELCI</name>